<name>V2X4G5_MONRO</name>
<accession>V2X4G5</accession>
<protein>
    <submittedName>
        <fullName evidence="2">Uncharacterized protein</fullName>
    </submittedName>
</protein>
<sequence>MNNGLSAPKKDTKPASKADAKSNQELSPPKKGHRKSPSDPGNTGGSSEERNKLGKGMLSKTPTIKEPRKEDPTGNLGRKSPTPSNRSERITHDESRKPQGPAPGLLKPPVSAEERRARTRSLELPAGRQQAKKAEDLSPPKEGHRRAPSDPNPPKMQSSEQTKDATTKKTPTDRGPAKEPARTRKTSLPDSKSQRLAPNVPRKPRVSNPDSLKPPVSAEKRQTRPRSMEVPTAVQQAKSNKEVAKEPKSTPYTDLNQEVKLPWGETFRLGYGIDALTGDPTTRCALAPFRMRDSRRGIKSTNTTINVLHWDDLKQLADGIELEAGVGTVNAASFQLPVEMRAKLSSMLSTSTSAKTLLVQYKTVGEFEVEFLPRDIALKPELKRLSAKDFREQYGDYYIAGCQYGYSCRAIIVCRMNQQVDSSSFEAEAKAHVENILRAGVKSTDAKDHSNKCTMLHVVIDTKGCSAAMSSISDGNIQSVAATLRSLAQVTKNAQGTPLTAYLHHYSTLDNSILPRRLEGLNYNLFTKAQRMRLYYAQLQAFLIHPALRMFVSDRNKIDKALKAFEHSRRKLIYLSPADKKRVSECESVYKDLQDLNERSSLLNARYEFIRGVKNMDTNIKYLPPSGRPRLCAWLVIIVRMGRERSFNFPDLSLQPGPAEEQIKKAHNLLLAGTAEQ</sequence>
<keyword evidence="3" id="KW-1185">Reference proteome</keyword>
<feature type="region of interest" description="Disordered" evidence="1">
    <location>
        <begin position="1"/>
        <end position="250"/>
    </location>
</feature>
<dbReference type="Proteomes" id="UP000017559">
    <property type="component" value="Unassembled WGS sequence"/>
</dbReference>
<reference evidence="2 3" key="1">
    <citation type="journal article" date="2014" name="BMC Genomics">
        <title>Genome and secretome analysis of the hemibiotrophic fungal pathogen, Moniliophthora roreri, which causes frosty pod rot disease of cacao: mechanisms of the biotrophic and necrotrophic phases.</title>
        <authorList>
            <person name="Meinhardt L.W."/>
            <person name="Costa G.G.L."/>
            <person name="Thomazella D.P.T."/>
            <person name="Teixeira P.J.P.L."/>
            <person name="Carazzolle M.F."/>
            <person name="Schuster S.C."/>
            <person name="Carlson J.E."/>
            <person name="Guiltinan M.J."/>
            <person name="Mieczkowski P."/>
            <person name="Farmer A."/>
            <person name="Ramaraj T."/>
            <person name="Crozier J."/>
            <person name="Davis R.E."/>
            <person name="Shao J."/>
            <person name="Melnick R.L."/>
            <person name="Pereira G.A.G."/>
            <person name="Bailey B.A."/>
        </authorList>
    </citation>
    <scope>NUCLEOTIDE SEQUENCE [LARGE SCALE GENOMIC DNA]</scope>
    <source>
        <strain evidence="2 3">MCA 2997</strain>
    </source>
</reference>
<gene>
    <name evidence="2" type="ORF">Moror_11713</name>
</gene>
<feature type="compositionally biased region" description="Basic and acidic residues" evidence="1">
    <location>
        <begin position="8"/>
        <end position="22"/>
    </location>
</feature>
<organism evidence="2 3">
    <name type="scientific">Moniliophthora roreri (strain MCA 2997)</name>
    <name type="common">Cocoa frosty pod rot fungus</name>
    <name type="synonym">Crinipellis roreri</name>
    <dbReference type="NCBI Taxonomy" id="1381753"/>
    <lineage>
        <taxon>Eukaryota</taxon>
        <taxon>Fungi</taxon>
        <taxon>Dikarya</taxon>
        <taxon>Basidiomycota</taxon>
        <taxon>Agaricomycotina</taxon>
        <taxon>Agaricomycetes</taxon>
        <taxon>Agaricomycetidae</taxon>
        <taxon>Agaricales</taxon>
        <taxon>Marasmiineae</taxon>
        <taxon>Marasmiaceae</taxon>
        <taxon>Moniliophthora</taxon>
    </lineage>
</organism>
<proteinExistence type="predicted"/>
<dbReference type="EMBL" id="AWSO01000796">
    <property type="protein sequence ID" value="ESK87355.1"/>
    <property type="molecule type" value="Genomic_DNA"/>
</dbReference>
<feature type="compositionally biased region" description="Basic and acidic residues" evidence="1">
    <location>
        <begin position="239"/>
        <end position="248"/>
    </location>
</feature>
<feature type="compositionally biased region" description="Basic and acidic residues" evidence="1">
    <location>
        <begin position="132"/>
        <end position="148"/>
    </location>
</feature>
<feature type="compositionally biased region" description="Polar residues" evidence="1">
    <location>
        <begin position="186"/>
        <end position="196"/>
    </location>
</feature>
<dbReference type="AlphaFoldDB" id="V2X4G5"/>
<feature type="compositionally biased region" description="Basic and acidic residues" evidence="1">
    <location>
        <begin position="161"/>
        <end position="182"/>
    </location>
</feature>
<evidence type="ECO:0000313" key="3">
    <source>
        <dbReference type="Proteomes" id="UP000017559"/>
    </source>
</evidence>
<dbReference type="KEGG" id="mrr:Moror_11713"/>
<feature type="compositionally biased region" description="Basic and acidic residues" evidence="1">
    <location>
        <begin position="63"/>
        <end position="72"/>
    </location>
</feature>
<dbReference type="OrthoDB" id="3003433at2759"/>
<evidence type="ECO:0000256" key="1">
    <source>
        <dbReference type="SAM" id="MobiDB-lite"/>
    </source>
</evidence>
<dbReference type="HOGENOM" id="CLU_406006_0_0_1"/>
<comment type="caution">
    <text evidence="2">The sequence shown here is derived from an EMBL/GenBank/DDBJ whole genome shotgun (WGS) entry which is preliminary data.</text>
</comment>
<evidence type="ECO:0000313" key="2">
    <source>
        <dbReference type="EMBL" id="ESK87355.1"/>
    </source>
</evidence>
<feature type="compositionally biased region" description="Basic and acidic residues" evidence="1">
    <location>
        <begin position="86"/>
        <end position="97"/>
    </location>
</feature>